<reference evidence="9" key="2">
    <citation type="submission" date="2025-09" db="UniProtKB">
        <authorList>
            <consortium name="Ensembl"/>
        </authorList>
    </citation>
    <scope>IDENTIFICATION</scope>
</reference>
<evidence type="ECO:0000313" key="9">
    <source>
        <dbReference type="Ensembl" id="ENSNBRP00000030066.1"/>
    </source>
</evidence>
<keyword evidence="3 8" id="KW-0328">Glycosyltransferase</keyword>
<dbReference type="Ensembl" id="ENSNBRT00000030832.1">
    <property type="protein sequence ID" value="ENSNBRP00000030066.1"/>
    <property type="gene ID" value="ENSNBRG00000022829.1"/>
</dbReference>
<organism evidence="9 10">
    <name type="scientific">Neolamprologus brichardi</name>
    <name type="common">Fairy cichlid</name>
    <name type="synonym">Lamprologus brichardi</name>
    <dbReference type="NCBI Taxonomy" id="32507"/>
    <lineage>
        <taxon>Eukaryota</taxon>
        <taxon>Metazoa</taxon>
        <taxon>Chordata</taxon>
        <taxon>Craniata</taxon>
        <taxon>Vertebrata</taxon>
        <taxon>Euteleostomi</taxon>
        <taxon>Actinopterygii</taxon>
        <taxon>Neopterygii</taxon>
        <taxon>Teleostei</taxon>
        <taxon>Neoteleostei</taxon>
        <taxon>Acanthomorphata</taxon>
        <taxon>Ovalentaria</taxon>
        <taxon>Cichlomorphae</taxon>
        <taxon>Cichliformes</taxon>
        <taxon>Cichlidae</taxon>
        <taxon>African cichlids</taxon>
        <taxon>Pseudocrenilabrinae</taxon>
        <taxon>Lamprologini</taxon>
        <taxon>Neolamprologus</taxon>
    </lineage>
</organism>
<evidence type="ECO:0000313" key="10">
    <source>
        <dbReference type="Proteomes" id="UP000261580"/>
    </source>
</evidence>
<proteinExistence type="inferred from homology"/>
<dbReference type="AlphaFoldDB" id="A0A3Q4I5B9"/>
<dbReference type="GeneTree" id="ENSGT00530000064359"/>
<keyword evidence="5" id="KW-0812">Transmembrane</keyword>
<reference evidence="9" key="1">
    <citation type="submission" date="2025-08" db="UniProtKB">
        <authorList>
            <consortium name="Ensembl"/>
        </authorList>
    </citation>
    <scope>IDENTIFICATION</scope>
</reference>
<dbReference type="PANTHER" id="PTHR21461:SF52">
    <property type="entry name" value="GLYCOSYLTRANSFERASE FAMILY 92 PROTEIN"/>
    <property type="match status" value="1"/>
</dbReference>
<keyword evidence="6" id="KW-1133">Transmembrane helix</keyword>
<evidence type="ECO:0000256" key="7">
    <source>
        <dbReference type="ARBA" id="ARBA00023136"/>
    </source>
</evidence>
<evidence type="ECO:0000256" key="5">
    <source>
        <dbReference type="ARBA" id="ARBA00022692"/>
    </source>
</evidence>
<dbReference type="EC" id="2.4.1.-" evidence="8"/>
<dbReference type="PANTHER" id="PTHR21461">
    <property type="entry name" value="GLYCOSYLTRANSFERASE FAMILY 92 PROTEIN"/>
    <property type="match status" value="1"/>
</dbReference>
<dbReference type="InterPro" id="IPR008166">
    <property type="entry name" value="Glyco_transf_92"/>
</dbReference>
<evidence type="ECO:0000256" key="3">
    <source>
        <dbReference type="ARBA" id="ARBA00022676"/>
    </source>
</evidence>
<dbReference type="GO" id="GO:0016757">
    <property type="term" value="F:glycosyltransferase activity"/>
    <property type="evidence" value="ECO:0007669"/>
    <property type="project" value="UniProtKB-UniRule"/>
</dbReference>
<name>A0A3Q4I5B9_NEOBR</name>
<accession>A0A3Q4I5B9</accession>
<keyword evidence="7" id="KW-0472">Membrane</keyword>
<evidence type="ECO:0000256" key="4">
    <source>
        <dbReference type="ARBA" id="ARBA00022679"/>
    </source>
</evidence>
<keyword evidence="10" id="KW-1185">Reference proteome</keyword>
<dbReference type="Proteomes" id="UP000261580">
    <property type="component" value="Unassembled WGS sequence"/>
</dbReference>
<comment type="subcellular location">
    <subcellularLocation>
        <location evidence="1">Membrane</location>
        <topology evidence="1">Single-pass membrane protein</topology>
    </subcellularLocation>
</comment>
<keyword evidence="4 8" id="KW-0808">Transferase</keyword>
<dbReference type="Pfam" id="PF01697">
    <property type="entry name" value="Glyco_transf_92"/>
    <property type="match status" value="1"/>
</dbReference>
<evidence type="ECO:0000256" key="6">
    <source>
        <dbReference type="ARBA" id="ARBA00022989"/>
    </source>
</evidence>
<dbReference type="Bgee" id="ENSNBRG00000022829">
    <property type="expression patterns" value="Expressed in blood and 5 other cell types or tissues"/>
</dbReference>
<protein>
    <recommendedName>
        <fullName evidence="8">Glycosyltransferase family 92 protein</fullName>
        <ecNumber evidence="8">2.4.1.-</ecNumber>
    </recommendedName>
</protein>
<comment type="similarity">
    <text evidence="2 8">Belongs to the glycosyltransferase 92 family.</text>
</comment>
<dbReference type="GO" id="GO:0005737">
    <property type="term" value="C:cytoplasm"/>
    <property type="evidence" value="ECO:0007669"/>
    <property type="project" value="TreeGrafter"/>
</dbReference>
<evidence type="ECO:0000256" key="2">
    <source>
        <dbReference type="ARBA" id="ARBA00007647"/>
    </source>
</evidence>
<sequence length="337" mass="38087">VKGTKTVLISAYLEHRTDKKEVSEKINVALFKPLCCVADIHTDHFGFAYGTADIMCPIPSGCETPSSIAVTSAVANSTGKWQNSKLAGEHLMAMPSLEMLQLLGVNRVVVYKTNCSPETQRILDYYTQKGLLEVIPWSLSRYLKVSRYWQPSLGPGELHYFGQIPALNDCLYRYMYQSKYVALHDIDELILPQKLLPLLEKKYGANKCYRFENHVFPINFMLPPPASQTLPPQADWKNVPGLNILAHLYKESIFTETHSNFKIIVNPRAVFSTTVHGALNAQHGWSALVFAFCRIPTQKNLTKDKLIYDGRLLSYSAHFIPAVNKVLRETGFLPRTH</sequence>
<dbReference type="GO" id="GO:0016020">
    <property type="term" value="C:membrane"/>
    <property type="evidence" value="ECO:0007669"/>
    <property type="project" value="UniProtKB-SubCell"/>
</dbReference>
<evidence type="ECO:0000256" key="1">
    <source>
        <dbReference type="ARBA" id="ARBA00004167"/>
    </source>
</evidence>
<evidence type="ECO:0000256" key="8">
    <source>
        <dbReference type="RuleBase" id="RU366017"/>
    </source>
</evidence>